<proteinExistence type="predicted"/>
<evidence type="ECO:0000313" key="2">
    <source>
        <dbReference type="Proteomes" id="UP001419268"/>
    </source>
</evidence>
<accession>A0AAP0JTN1</accession>
<gene>
    <name evidence="1" type="ORF">Scep_009290</name>
</gene>
<dbReference type="EMBL" id="JBBNAG010000004">
    <property type="protein sequence ID" value="KAK9139609.1"/>
    <property type="molecule type" value="Genomic_DNA"/>
</dbReference>
<organism evidence="1 2">
    <name type="scientific">Stephania cephalantha</name>
    <dbReference type="NCBI Taxonomy" id="152367"/>
    <lineage>
        <taxon>Eukaryota</taxon>
        <taxon>Viridiplantae</taxon>
        <taxon>Streptophyta</taxon>
        <taxon>Embryophyta</taxon>
        <taxon>Tracheophyta</taxon>
        <taxon>Spermatophyta</taxon>
        <taxon>Magnoliopsida</taxon>
        <taxon>Ranunculales</taxon>
        <taxon>Menispermaceae</taxon>
        <taxon>Menispermoideae</taxon>
        <taxon>Cissampelideae</taxon>
        <taxon>Stephania</taxon>
    </lineage>
</organism>
<name>A0AAP0JTN1_9MAGN</name>
<evidence type="ECO:0000313" key="1">
    <source>
        <dbReference type="EMBL" id="KAK9139609.1"/>
    </source>
</evidence>
<dbReference type="AlphaFoldDB" id="A0AAP0JTN1"/>
<comment type="caution">
    <text evidence="1">The sequence shown here is derived from an EMBL/GenBank/DDBJ whole genome shotgun (WGS) entry which is preliminary data.</text>
</comment>
<sequence length="173" mass="19620">MEKALMDRLGFHSASTRCSYQLRDQRRSRRLTFRSHECAEAFPRGAPPPSLNMKRTPMKFIRISSMPIDENITLKKNLKLKLPEGVVGGGAGDGAVPLGSVQDVEEVHYKKTQIQRTEQSVINLYDFLLRRYASDLQMKGVVIKSLSLTRIGRQTSHYVIAQRTKSQQTSVIE</sequence>
<reference evidence="1 2" key="1">
    <citation type="submission" date="2024-01" db="EMBL/GenBank/DDBJ databases">
        <title>Genome assemblies of Stephania.</title>
        <authorList>
            <person name="Yang L."/>
        </authorList>
    </citation>
    <scope>NUCLEOTIDE SEQUENCE [LARGE SCALE GENOMIC DNA]</scope>
    <source>
        <strain evidence="1">JXDWG</strain>
        <tissue evidence="1">Leaf</tissue>
    </source>
</reference>
<protein>
    <submittedName>
        <fullName evidence="1">Uncharacterized protein</fullName>
    </submittedName>
</protein>
<dbReference type="Proteomes" id="UP001419268">
    <property type="component" value="Unassembled WGS sequence"/>
</dbReference>
<keyword evidence="2" id="KW-1185">Reference proteome</keyword>